<dbReference type="AlphaFoldDB" id="A0A319FMH4"/>
<dbReference type="InterPro" id="IPR051678">
    <property type="entry name" value="AGP_Transferase"/>
</dbReference>
<evidence type="ECO:0000313" key="1">
    <source>
        <dbReference type="EMBL" id="PYI10653.1"/>
    </source>
</evidence>
<dbReference type="SUPFAM" id="SSF56112">
    <property type="entry name" value="Protein kinase-like (PK-like)"/>
    <property type="match status" value="1"/>
</dbReference>
<name>A0A319FMH4_ASPSB</name>
<dbReference type="Proteomes" id="UP000248423">
    <property type="component" value="Unassembled WGS sequence"/>
</dbReference>
<keyword evidence="2" id="KW-1185">Reference proteome</keyword>
<dbReference type="OrthoDB" id="2831558at2759"/>
<dbReference type="PANTHER" id="PTHR21310:SF15">
    <property type="entry name" value="AMINOGLYCOSIDE PHOSPHOTRANSFERASE DOMAIN-CONTAINING PROTEIN"/>
    <property type="match status" value="1"/>
</dbReference>
<accession>A0A319FMH4</accession>
<protein>
    <submittedName>
        <fullName evidence="1">Uncharacterized protein</fullName>
    </submittedName>
</protein>
<dbReference type="EMBL" id="KZ826321">
    <property type="protein sequence ID" value="PYI10653.1"/>
    <property type="molecule type" value="Genomic_DNA"/>
</dbReference>
<dbReference type="STRING" id="1448318.A0A319FMH4"/>
<gene>
    <name evidence="1" type="ORF">BO78DRAFT_414732</name>
</gene>
<sequence>PGSARHAAQLVTDALKLRVLSTTTYPILDPHGSTKSYLIELRTPTPHAGNPPTQPGTVRTPLNTQRLIVQFKAQSSNMSTTISDALWAVKKVAAMSLAREILHNTPFEKAVPDVYAWDDGIGSLGGKAWVIQSAAFGCEPLDQHFHRNKSEQRDILEQIVELQGYFQEFGLPRVGKWYGSCGFDAGGRVCAGPVGDGDGDGEDLDRGSRGPFGSLREMLRAELSAELGKCTDHELIRGWEGKPELRREINGFMATRMKGLFREMPGDRAQFTLNKIELSNFMCDVYGGRITYIIDWSHARISHPMMEFFNSYQSMFGILPFPLDPHWGILHRAVLEGFEKEGVEIDLRDLDELARAKKIKDPVASYRTGRELYAAFKRAGVFTPRDMPGARRMAEFRGLCAAVGGRAVDLCAYERSLEEVYEDMAEVVRGYLRLVG</sequence>
<dbReference type="PANTHER" id="PTHR21310">
    <property type="entry name" value="AMINOGLYCOSIDE PHOSPHOTRANSFERASE-RELATED-RELATED"/>
    <property type="match status" value="1"/>
</dbReference>
<proteinExistence type="predicted"/>
<reference evidence="1 2" key="1">
    <citation type="submission" date="2018-02" db="EMBL/GenBank/DDBJ databases">
        <title>The genomes of Aspergillus section Nigri reveals drivers in fungal speciation.</title>
        <authorList>
            <consortium name="DOE Joint Genome Institute"/>
            <person name="Vesth T.C."/>
            <person name="Nybo J."/>
            <person name="Theobald S."/>
            <person name="Brandl J."/>
            <person name="Frisvad J.C."/>
            <person name="Nielsen K.F."/>
            <person name="Lyhne E.K."/>
            <person name="Kogle M.E."/>
            <person name="Kuo A."/>
            <person name="Riley R."/>
            <person name="Clum A."/>
            <person name="Nolan M."/>
            <person name="Lipzen A."/>
            <person name="Salamov A."/>
            <person name="Henrissat B."/>
            <person name="Wiebenga A."/>
            <person name="De vries R.P."/>
            <person name="Grigoriev I.V."/>
            <person name="Mortensen U.H."/>
            <person name="Andersen M.R."/>
            <person name="Baker S.E."/>
        </authorList>
    </citation>
    <scope>NUCLEOTIDE SEQUENCE [LARGE SCALE GENOMIC DNA]</scope>
    <source>
        <strain evidence="1 2">CBS 121057</strain>
    </source>
</reference>
<dbReference type="VEuPathDB" id="FungiDB:BO78DRAFT_414732"/>
<feature type="non-terminal residue" evidence="1">
    <location>
        <position position="1"/>
    </location>
</feature>
<dbReference type="InterPro" id="IPR011009">
    <property type="entry name" value="Kinase-like_dom_sf"/>
</dbReference>
<organism evidence="1 2">
    <name type="scientific">Aspergillus sclerotiicarbonarius (strain CBS 121057 / IBT 28362)</name>
    <dbReference type="NCBI Taxonomy" id="1448318"/>
    <lineage>
        <taxon>Eukaryota</taxon>
        <taxon>Fungi</taxon>
        <taxon>Dikarya</taxon>
        <taxon>Ascomycota</taxon>
        <taxon>Pezizomycotina</taxon>
        <taxon>Eurotiomycetes</taxon>
        <taxon>Eurotiomycetidae</taxon>
        <taxon>Eurotiales</taxon>
        <taxon>Aspergillaceae</taxon>
        <taxon>Aspergillus</taxon>
        <taxon>Aspergillus subgen. Circumdati</taxon>
    </lineage>
</organism>
<evidence type="ECO:0000313" key="2">
    <source>
        <dbReference type="Proteomes" id="UP000248423"/>
    </source>
</evidence>